<evidence type="ECO:0000256" key="3">
    <source>
        <dbReference type="ARBA" id="ARBA00022989"/>
    </source>
</evidence>
<dbReference type="EMBL" id="JANIBC010000001">
    <property type="protein sequence ID" value="MCQ8184027.1"/>
    <property type="molecule type" value="Genomic_DNA"/>
</dbReference>
<feature type="domain" description="ABC transmembrane type-1" evidence="6">
    <location>
        <begin position="31"/>
        <end position="311"/>
    </location>
</feature>
<keyword evidence="3 5" id="KW-1133">Transmembrane helix</keyword>
<dbReference type="InterPro" id="IPR036640">
    <property type="entry name" value="ABC1_TM_sf"/>
</dbReference>
<organism evidence="7 8">
    <name type="scientific">Parvularcula maris</name>
    <dbReference type="NCBI Taxonomy" id="2965077"/>
    <lineage>
        <taxon>Bacteria</taxon>
        <taxon>Pseudomonadati</taxon>
        <taxon>Pseudomonadota</taxon>
        <taxon>Alphaproteobacteria</taxon>
        <taxon>Parvularculales</taxon>
        <taxon>Parvularculaceae</taxon>
        <taxon>Parvularcula</taxon>
    </lineage>
</organism>
<name>A0A9X2L8C2_9PROT</name>
<dbReference type="Pfam" id="PF00664">
    <property type="entry name" value="ABC_membrane"/>
    <property type="match status" value="1"/>
</dbReference>
<keyword evidence="2 5" id="KW-0812">Transmembrane</keyword>
<proteinExistence type="predicted"/>
<dbReference type="PANTHER" id="PTHR43394:SF4">
    <property type="entry name" value="TOXIN SECRETION ABC TRANSPORTER ATP-BINDING PROTEIN"/>
    <property type="match status" value="1"/>
</dbReference>
<keyword evidence="8" id="KW-1185">Reference proteome</keyword>
<dbReference type="Gene3D" id="1.20.1560.10">
    <property type="entry name" value="ABC transporter type 1, transmembrane domain"/>
    <property type="match status" value="1"/>
</dbReference>
<dbReference type="Gene3D" id="3.40.50.300">
    <property type="entry name" value="P-loop containing nucleotide triphosphate hydrolases"/>
    <property type="match status" value="1"/>
</dbReference>
<dbReference type="InterPro" id="IPR039421">
    <property type="entry name" value="Type_1_exporter"/>
</dbReference>
<feature type="transmembrane region" description="Helical" evidence="5">
    <location>
        <begin position="167"/>
        <end position="186"/>
    </location>
</feature>
<feature type="transmembrane region" description="Helical" evidence="5">
    <location>
        <begin position="139"/>
        <end position="161"/>
    </location>
</feature>
<keyword evidence="4 5" id="KW-0472">Membrane</keyword>
<comment type="subcellular location">
    <subcellularLocation>
        <location evidence="1">Cell membrane</location>
        <topology evidence="1">Multi-pass membrane protein</topology>
    </subcellularLocation>
</comment>
<dbReference type="InterPro" id="IPR027417">
    <property type="entry name" value="P-loop_NTPase"/>
</dbReference>
<feature type="transmembrane region" description="Helical" evidence="5">
    <location>
        <begin position="28"/>
        <end position="50"/>
    </location>
</feature>
<dbReference type="AlphaFoldDB" id="A0A9X2L8C2"/>
<dbReference type="PANTHER" id="PTHR43394">
    <property type="entry name" value="ATP-DEPENDENT PERMEASE MDL1, MITOCHONDRIAL"/>
    <property type="match status" value="1"/>
</dbReference>
<dbReference type="GO" id="GO:0015421">
    <property type="term" value="F:ABC-type oligopeptide transporter activity"/>
    <property type="evidence" value="ECO:0007669"/>
    <property type="project" value="TreeGrafter"/>
</dbReference>
<evidence type="ECO:0000259" key="6">
    <source>
        <dbReference type="PROSITE" id="PS50929"/>
    </source>
</evidence>
<evidence type="ECO:0000256" key="4">
    <source>
        <dbReference type="ARBA" id="ARBA00023136"/>
    </source>
</evidence>
<sequence>MSADPSASPSARHVIKLVADLLRPETGYLGLAVIYGIGISVLSLATPIAVQVLINSVGFTGLAVPLVVLSLTLFGLLLASGLLNAMRVHLMEIFARRFYARLTSAIALKALYAQKPFFQDDGRSVLFNRYFDILNVVKALPILLIGGFTVLLQAAVGFILTSFYHPLFLAFNVVVIALIWLIWLVWGGGAIKTAVKLSQEKHETAAWLQSLAGSNGYFKSHEHIAYALKRTDQETNDYVMAHRRHFRRHFSQTIGFLLLYATASAALLGLGGWLVIQGQLTLGQLVAAELVLSVAFYGVSQLGSYLNYFYDLCAAAEELSLLDGIVLEEPTGEEVPDLPHGSLVFDAVKGHARGAPAVFDVEIPAGQIVYARAQSHGVQRLFTNLLKRFESPKGGTLTLGGYDITSIEVLTLRRFVIVLDRPTVVEMSIRNYLTLAREEATSAEMLDTLACVGLDEVMEELEDGLDTQLSVTGWPLSVSETMRLKLAAAILARPKVLILNQLFDTLPSAFLQRAVDRLCVTCDEPTTLIIFSSAEPQMHFDRYLCIGAQKQTISDDPAILGMRSAMTKLEPVRAVEDA</sequence>
<keyword evidence="7" id="KW-0547">Nucleotide-binding</keyword>
<evidence type="ECO:0000313" key="7">
    <source>
        <dbReference type="EMBL" id="MCQ8184027.1"/>
    </source>
</evidence>
<evidence type="ECO:0000256" key="2">
    <source>
        <dbReference type="ARBA" id="ARBA00022692"/>
    </source>
</evidence>
<dbReference type="GO" id="GO:0005524">
    <property type="term" value="F:ATP binding"/>
    <property type="evidence" value="ECO:0007669"/>
    <property type="project" value="UniProtKB-KW"/>
</dbReference>
<dbReference type="InterPro" id="IPR011527">
    <property type="entry name" value="ABC1_TM_dom"/>
</dbReference>
<dbReference type="GO" id="GO:0005886">
    <property type="term" value="C:plasma membrane"/>
    <property type="evidence" value="ECO:0007669"/>
    <property type="project" value="UniProtKB-SubCell"/>
</dbReference>
<evidence type="ECO:0000313" key="8">
    <source>
        <dbReference type="Proteomes" id="UP001142610"/>
    </source>
</evidence>
<dbReference type="Proteomes" id="UP001142610">
    <property type="component" value="Unassembled WGS sequence"/>
</dbReference>
<dbReference type="SUPFAM" id="SSF52540">
    <property type="entry name" value="P-loop containing nucleoside triphosphate hydrolases"/>
    <property type="match status" value="1"/>
</dbReference>
<keyword evidence="7" id="KW-0067">ATP-binding</keyword>
<dbReference type="SUPFAM" id="SSF90123">
    <property type="entry name" value="ABC transporter transmembrane region"/>
    <property type="match status" value="1"/>
</dbReference>
<reference evidence="7" key="1">
    <citation type="submission" date="2022-07" db="EMBL/GenBank/DDBJ databases">
        <title>Parvularcula maris sp. nov., an algicidal bacterium isolated from seawater.</title>
        <authorList>
            <person name="Li F."/>
        </authorList>
    </citation>
    <scope>NUCLEOTIDE SEQUENCE</scope>
    <source>
        <strain evidence="7">BGMRC 0090</strain>
    </source>
</reference>
<accession>A0A9X2L8C2</accession>
<evidence type="ECO:0000256" key="5">
    <source>
        <dbReference type="SAM" id="Phobius"/>
    </source>
</evidence>
<comment type="caution">
    <text evidence="7">The sequence shown here is derived from an EMBL/GenBank/DDBJ whole genome shotgun (WGS) entry which is preliminary data.</text>
</comment>
<evidence type="ECO:0000256" key="1">
    <source>
        <dbReference type="ARBA" id="ARBA00004651"/>
    </source>
</evidence>
<protein>
    <submittedName>
        <fullName evidence="7">ABC transporter ATP-binding protein/permease</fullName>
    </submittedName>
</protein>
<feature type="transmembrane region" description="Helical" evidence="5">
    <location>
        <begin position="253"/>
        <end position="276"/>
    </location>
</feature>
<feature type="transmembrane region" description="Helical" evidence="5">
    <location>
        <begin position="62"/>
        <end position="86"/>
    </location>
</feature>
<dbReference type="RefSeq" id="WP_256617832.1">
    <property type="nucleotide sequence ID" value="NZ_JANIBC010000001.1"/>
</dbReference>
<gene>
    <name evidence="7" type="ORF">NOG11_01375</name>
</gene>
<dbReference type="PROSITE" id="PS50929">
    <property type="entry name" value="ABC_TM1F"/>
    <property type="match status" value="1"/>
</dbReference>